<comment type="catalytic activity">
    <reaction evidence="14">
        <text>ATP + H2O = ADP + phosphate + H(+)</text>
        <dbReference type="Rhea" id="RHEA:13065"/>
        <dbReference type="ChEBI" id="CHEBI:15377"/>
        <dbReference type="ChEBI" id="CHEBI:15378"/>
        <dbReference type="ChEBI" id="CHEBI:30616"/>
        <dbReference type="ChEBI" id="CHEBI:43474"/>
        <dbReference type="ChEBI" id="CHEBI:456216"/>
        <dbReference type="EC" id="5.6.2.4"/>
    </reaction>
</comment>
<dbReference type="NCBIfam" id="TIGR00643">
    <property type="entry name" value="recG"/>
    <property type="match status" value="1"/>
</dbReference>
<name>A0A644WRA0_9ZZZZ</name>
<dbReference type="Pfam" id="PF00271">
    <property type="entry name" value="Helicase_C"/>
    <property type="match status" value="1"/>
</dbReference>
<dbReference type="PROSITE" id="PS51192">
    <property type="entry name" value="HELICASE_ATP_BIND_1"/>
    <property type="match status" value="1"/>
</dbReference>
<dbReference type="GO" id="GO:0043138">
    <property type="term" value="F:3'-5' DNA helicase activity"/>
    <property type="evidence" value="ECO:0007669"/>
    <property type="project" value="UniProtKB-EC"/>
</dbReference>
<feature type="domain" description="Helicase C-terminal" evidence="18">
    <location>
        <begin position="453"/>
        <end position="623"/>
    </location>
</feature>
<dbReference type="PANTHER" id="PTHR47964">
    <property type="entry name" value="ATP-DEPENDENT DNA HELICASE HOMOLOG RECG, CHLOROPLASTIC"/>
    <property type="match status" value="1"/>
</dbReference>
<dbReference type="InterPro" id="IPR011545">
    <property type="entry name" value="DEAD/DEAH_box_helicase_dom"/>
</dbReference>
<dbReference type="InterPro" id="IPR004609">
    <property type="entry name" value="ATP-dep_DNA_helicase_RecG"/>
</dbReference>
<comment type="catalytic activity">
    <reaction evidence="12">
        <text>Couples ATP hydrolysis with the unwinding of duplex DNA by translocating in the 3'-5' direction.</text>
        <dbReference type="EC" id="5.6.2.4"/>
    </reaction>
</comment>
<keyword evidence="10" id="KW-0234">DNA repair</keyword>
<evidence type="ECO:0000256" key="15">
    <source>
        <dbReference type="ARBA" id="ARBA00049803"/>
    </source>
</evidence>
<dbReference type="InterPro" id="IPR045562">
    <property type="entry name" value="RecG_dom3_C"/>
</dbReference>
<evidence type="ECO:0000256" key="12">
    <source>
        <dbReference type="ARBA" id="ARBA00034617"/>
    </source>
</evidence>
<dbReference type="InterPro" id="IPR014001">
    <property type="entry name" value="Helicase_ATP-bd"/>
</dbReference>
<dbReference type="SMART" id="SM00487">
    <property type="entry name" value="DEXDc"/>
    <property type="match status" value="1"/>
</dbReference>
<dbReference type="InterPro" id="IPR012340">
    <property type="entry name" value="NA-bd_OB-fold"/>
</dbReference>
<dbReference type="InterPro" id="IPR047112">
    <property type="entry name" value="RecG/Mfd"/>
</dbReference>
<dbReference type="InterPro" id="IPR033454">
    <property type="entry name" value="RecG_wedge"/>
</dbReference>
<keyword evidence="5 19" id="KW-0378">Hydrolase</keyword>
<dbReference type="GO" id="GO:0016887">
    <property type="term" value="F:ATP hydrolysis activity"/>
    <property type="evidence" value="ECO:0007669"/>
    <property type="project" value="RHEA"/>
</dbReference>
<evidence type="ECO:0000256" key="13">
    <source>
        <dbReference type="ARBA" id="ARBA00034808"/>
    </source>
</evidence>
<evidence type="ECO:0000256" key="4">
    <source>
        <dbReference type="ARBA" id="ARBA00022763"/>
    </source>
</evidence>
<evidence type="ECO:0000256" key="10">
    <source>
        <dbReference type="ARBA" id="ARBA00023204"/>
    </source>
</evidence>
<evidence type="ECO:0000259" key="17">
    <source>
        <dbReference type="PROSITE" id="PS51192"/>
    </source>
</evidence>
<evidence type="ECO:0000256" key="8">
    <source>
        <dbReference type="ARBA" id="ARBA00023125"/>
    </source>
</evidence>
<dbReference type="GO" id="GO:0003677">
    <property type="term" value="F:DNA binding"/>
    <property type="evidence" value="ECO:0007669"/>
    <property type="project" value="UniProtKB-KW"/>
</dbReference>
<dbReference type="InterPro" id="IPR027417">
    <property type="entry name" value="P-loop_NTPase"/>
</dbReference>
<protein>
    <recommendedName>
        <fullName evidence="2">ATP-dependent DNA helicase RecG</fullName>
        <ecNumber evidence="13">5.6.2.4</ecNumber>
    </recommendedName>
    <alternativeName>
        <fullName evidence="15">DNA branch migration protein RecG</fullName>
    </alternativeName>
    <alternativeName>
        <fullName evidence="16">Probable DNA 3'-5' helicase RecG</fullName>
    </alternativeName>
</protein>
<dbReference type="Pfam" id="PF00270">
    <property type="entry name" value="DEAD"/>
    <property type="match status" value="1"/>
</dbReference>
<evidence type="ECO:0000256" key="2">
    <source>
        <dbReference type="ARBA" id="ARBA00017846"/>
    </source>
</evidence>
<evidence type="ECO:0000256" key="9">
    <source>
        <dbReference type="ARBA" id="ARBA00023172"/>
    </source>
</evidence>
<evidence type="ECO:0000313" key="19">
    <source>
        <dbReference type="EMBL" id="MPM04803.1"/>
    </source>
</evidence>
<organism evidence="19">
    <name type="scientific">bioreactor metagenome</name>
    <dbReference type="NCBI Taxonomy" id="1076179"/>
    <lineage>
        <taxon>unclassified sequences</taxon>
        <taxon>metagenomes</taxon>
        <taxon>ecological metagenomes</taxon>
    </lineage>
</organism>
<dbReference type="Gene3D" id="3.40.50.300">
    <property type="entry name" value="P-loop containing nucleotide triphosphate hydrolases"/>
    <property type="match status" value="2"/>
</dbReference>
<evidence type="ECO:0000256" key="7">
    <source>
        <dbReference type="ARBA" id="ARBA00022840"/>
    </source>
</evidence>
<keyword evidence="8" id="KW-0238">DNA-binding</keyword>
<feature type="domain" description="Helicase ATP-binding" evidence="17">
    <location>
        <begin position="283"/>
        <end position="444"/>
    </location>
</feature>
<evidence type="ECO:0000256" key="5">
    <source>
        <dbReference type="ARBA" id="ARBA00022801"/>
    </source>
</evidence>
<dbReference type="GO" id="GO:0005524">
    <property type="term" value="F:ATP binding"/>
    <property type="evidence" value="ECO:0007669"/>
    <property type="project" value="UniProtKB-KW"/>
</dbReference>
<dbReference type="InterPro" id="IPR001650">
    <property type="entry name" value="Helicase_C-like"/>
</dbReference>
<dbReference type="GO" id="GO:0006281">
    <property type="term" value="P:DNA repair"/>
    <property type="evidence" value="ECO:0007669"/>
    <property type="project" value="UniProtKB-KW"/>
</dbReference>
<dbReference type="EC" id="5.6.2.4" evidence="13"/>
<comment type="caution">
    <text evidence="19">The sequence shown here is derived from an EMBL/GenBank/DDBJ whole genome shotgun (WGS) entry which is preliminary data.</text>
</comment>
<evidence type="ECO:0000256" key="6">
    <source>
        <dbReference type="ARBA" id="ARBA00022806"/>
    </source>
</evidence>
<dbReference type="Gene3D" id="2.40.50.140">
    <property type="entry name" value="Nucleic acid-binding proteins"/>
    <property type="match status" value="1"/>
</dbReference>
<comment type="similarity">
    <text evidence="1">Belongs to the helicase family. RecG subfamily.</text>
</comment>
<keyword evidence="7" id="KW-0067">ATP-binding</keyword>
<dbReference type="PROSITE" id="PS51194">
    <property type="entry name" value="HELICASE_CTER"/>
    <property type="match status" value="1"/>
</dbReference>
<proteinExistence type="inferred from homology"/>
<dbReference type="NCBIfam" id="NF008165">
    <property type="entry name" value="PRK10917.1-3"/>
    <property type="match status" value="1"/>
</dbReference>
<keyword evidence="9" id="KW-0233">DNA recombination</keyword>
<dbReference type="SUPFAM" id="SSF52540">
    <property type="entry name" value="P-loop containing nucleoside triphosphate hydrolases"/>
    <property type="match status" value="2"/>
</dbReference>
<dbReference type="SUPFAM" id="SSF50249">
    <property type="entry name" value="Nucleic acid-binding proteins"/>
    <property type="match status" value="1"/>
</dbReference>
<evidence type="ECO:0000256" key="11">
    <source>
        <dbReference type="ARBA" id="ARBA00023235"/>
    </source>
</evidence>
<dbReference type="Pfam" id="PF19833">
    <property type="entry name" value="RecG_dom3_C"/>
    <property type="match status" value="1"/>
</dbReference>
<sequence>MAYVRGLKTSITELGGVGPAAKAGYAELGITTYSDLLLLSPRSWEDRSEVHPLGLVEDSQMANTLVEVLSHSYFGMRTGKKRTLKIIVRDVSGLGDGRLSLLCFGRNFLEKTIKVGRIYYLYGSVNRNRGELQCSQFELYPATEDGDFPKQFGQILPIYPLRGSLSQRLIRANIKAVLATVDRFEQELPTSLRERYHLMDTDQAIRTYHFPPSVEILHQARRTLALTELFYLQLVTRRHKSLEQRSARTGPSIPTKLELKCIETLPFSLTVDQLASLKEIRKDLDSDVPMNRLLQGDVGSGKTLVAWISALHVLSQGAQVAFMAPTELLARQHAESGAALLEKLGIRLAFLTGSVKNKERRLLLEAIKDGEVDIIIGTHALFSAEVVFRNLRYVIIDEQHRFGVEQRLALLEKAQVPDLLLMTATPIPRTLSLTVFGNLNVSTLKTMPAGRKPVITHLVNEQSRKRMYQAVGVEFQRGHQAYFVYPRIDDSGESDLRDVTNMYEFLKDEYPAVPSALIHSKLDEEEKVRILKEYQAGRLSYLVSTSVVEVGIDIPNATCMVIEHADRFGLSALHQLRGRVGRSELQSYCFLVFGNDLTDEAKQRLKVMKESNDGFFIAEQDLLIRGPGEITGTRQSGYLKLIYASLTDDLPLIEIARNEADLLLEHDPGLLLVEHEPIRAVLANAPPFEEEHKEA</sequence>
<dbReference type="EMBL" id="VSSQ01001072">
    <property type="protein sequence ID" value="MPM04803.1"/>
    <property type="molecule type" value="Genomic_DNA"/>
</dbReference>
<dbReference type="Pfam" id="PF17191">
    <property type="entry name" value="RecG_wedge"/>
    <property type="match status" value="1"/>
</dbReference>
<keyword evidence="4" id="KW-0227">DNA damage</keyword>
<evidence type="ECO:0000259" key="18">
    <source>
        <dbReference type="PROSITE" id="PS51194"/>
    </source>
</evidence>
<evidence type="ECO:0000256" key="14">
    <source>
        <dbReference type="ARBA" id="ARBA00048988"/>
    </source>
</evidence>
<reference evidence="19" key="1">
    <citation type="submission" date="2019-08" db="EMBL/GenBank/DDBJ databases">
        <authorList>
            <person name="Kucharzyk K."/>
            <person name="Murdoch R.W."/>
            <person name="Higgins S."/>
            <person name="Loffler F."/>
        </authorList>
    </citation>
    <scope>NUCLEOTIDE SEQUENCE</scope>
</reference>
<keyword evidence="11" id="KW-0413">Isomerase</keyword>
<evidence type="ECO:0000256" key="1">
    <source>
        <dbReference type="ARBA" id="ARBA00007504"/>
    </source>
</evidence>
<keyword evidence="3" id="KW-0547">Nucleotide-binding</keyword>
<dbReference type="GO" id="GO:0006310">
    <property type="term" value="P:DNA recombination"/>
    <property type="evidence" value="ECO:0007669"/>
    <property type="project" value="UniProtKB-KW"/>
</dbReference>
<evidence type="ECO:0000256" key="3">
    <source>
        <dbReference type="ARBA" id="ARBA00022741"/>
    </source>
</evidence>
<dbReference type="AlphaFoldDB" id="A0A644WRA0"/>
<dbReference type="CDD" id="cd17992">
    <property type="entry name" value="DEXHc_RecG"/>
    <property type="match status" value="1"/>
</dbReference>
<accession>A0A644WRA0</accession>
<dbReference type="PANTHER" id="PTHR47964:SF1">
    <property type="entry name" value="ATP-DEPENDENT DNA HELICASE HOMOLOG RECG, CHLOROPLASTIC"/>
    <property type="match status" value="1"/>
</dbReference>
<gene>
    <name evidence="19" type="primary">recG_14</name>
    <name evidence="19" type="ORF">SDC9_51084</name>
</gene>
<dbReference type="CDD" id="cd04488">
    <property type="entry name" value="RecG_wedge_OBF"/>
    <property type="match status" value="1"/>
</dbReference>
<dbReference type="SMART" id="SM00490">
    <property type="entry name" value="HELICc"/>
    <property type="match status" value="1"/>
</dbReference>
<dbReference type="NCBIfam" id="NF008168">
    <property type="entry name" value="PRK10917.2-2"/>
    <property type="match status" value="1"/>
</dbReference>
<evidence type="ECO:0000256" key="16">
    <source>
        <dbReference type="ARBA" id="ARBA00049819"/>
    </source>
</evidence>
<keyword evidence="6 19" id="KW-0347">Helicase</keyword>